<dbReference type="Gene3D" id="1.10.4080.10">
    <property type="entry name" value="ADP-ribosylation/Crystallin J1"/>
    <property type="match status" value="1"/>
</dbReference>
<dbReference type="Gene3D" id="3.40.50.150">
    <property type="entry name" value="Vaccinia Virus protein VP39"/>
    <property type="match status" value="1"/>
</dbReference>
<protein>
    <submittedName>
        <fullName evidence="7">DNA (Cytosine-5)-methyltransferase 3A (Dnmt3a) (Cysteine methyltransferase DNMT3A)</fullName>
    </submittedName>
</protein>
<dbReference type="OrthoDB" id="641149at2759"/>
<feature type="compositionally biased region" description="Basic and acidic residues" evidence="4">
    <location>
        <begin position="1521"/>
        <end position="1540"/>
    </location>
</feature>
<feature type="binding site" evidence="3">
    <location>
        <position position="1451"/>
    </location>
    <ligand>
        <name>Mg(2+)</name>
        <dbReference type="ChEBI" id="CHEBI:18420"/>
        <label>1</label>
    </ligand>
</feature>
<feature type="compositionally biased region" description="Basic residues" evidence="4">
    <location>
        <begin position="191"/>
        <end position="200"/>
    </location>
</feature>
<feature type="region of interest" description="Disordered" evidence="4">
    <location>
        <begin position="508"/>
        <end position="551"/>
    </location>
</feature>
<keyword evidence="3" id="KW-0460">Magnesium</keyword>
<feature type="region of interest" description="Disordered" evidence="4">
    <location>
        <begin position="691"/>
        <end position="727"/>
    </location>
</feature>
<dbReference type="InterPro" id="IPR036705">
    <property type="entry name" value="Ribosyl_crysJ1_sf"/>
</dbReference>
<reference evidence="6" key="2">
    <citation type="submission" date="2024-04" db="EMBL/GenBank/DDBJ databases">
        <authorList>
            <person name="Chen Y."/>
            <person name="Shah S."/>
            <person name="Dougan E. K."/>
            <person name="Thang M."/>
            <person name="Chan C."/>
        </authorList>
    </citation>
    <scope>NUCLEOTIDE SEQUENCE [LARGE SCALE GENOMIC DNA]</scope>
</reference>
<dbReference type="Pfam" id="PF00145">
    <property type="entry name" value="DNA_methylase"/>
    <property type="match status" value="1"/>
</dbReference>
<reference evidence="5" key="1">
    <citation type="submission" date="2022-10" db="EMBL/GenBank/DDBJ databases">
        <authorList>
            <person name="Chen Y."/>
            <person name="Dougan E. K."/>
            <person name="Chan C."/>
            <person name="Rhodes N."/>
            <person name="Thang M."/>
        </authorList>
    </citation>
    <scope>NUCLEOTIDE SEQUENCE</scope>
</reference>
<feature type="compositionally biased region" description="Basic residues" evidence="4">
    <location>
        <begin position="165"/>
        <end position="182"/>
    </location>
</feature>
<dbReference type="EMBL" id="CAMXCT010002135">
    <property type="protein sequence ID" value="CAI3995932.1"/>
    <property type="molecule type" value="Genomic_DNA"/>
</dbReference>
<dbReference type="SUPFAM" id="SSF101478">
    <property type="entry name" value="ADP-ribosylglycohydrolase"/>
    <property type="match status" value="1"/>
</dbReference>
<feature type="region of interest" description="Disordered" evidence="4">
    <location>
        <begin position="424"/>
        <end position="491"/>
    </location>
</feature>
<organism evidence="5">
    <name type="scientific">Cladocopium goreaui</name>
    <dbReference type="NCBI Taxonomy" id="2562237"/>
    <lineage>
        <taxon>Eukaryota</taxon>
        <taxon>Sar</taxon>
        <taxon>Alveolata</taxon>
        <taxon>Dinophyceae</taxon>
        <taxon>Suessiales</taxon>
        <taxon>Symbiodiniaceae</taxon>
        <taxon>Cladocopium</taxon>
    </lineage>
</organism>
<feature type="compositionally biased region" description="Basic residues" evidence="4">
    <location>
        <begin position="515"/>
        <end position="529"/>
    </location>
</feature>
<evidence type="ECO:0000313" key="8">
    <source>
        <dbReference type="Proteomes" id="UP001152797"/>
    </source>
</evidence>
<dbReference type="Proteomes" id="UP001152797">
    <property type="component" value="Unassembled WGS sequence"/>
</dbReference>
<feature type="compositionally biased region" description="Basic residues" evidence="4">
    <location>
        <begin position="269"/>
        <end position="288"/>
    </location>
</feature>
<dbReference type="EMBL" id="CAMXCT030002135">
    <property type="protein sequence ID" value="CAL4783244.1"/>
    <property type="molecule type" value="Genomic_DNA"/>
</dbReference>
<evidence type="ECO:0000313" key="6">
    <source>
        <dbReference type="EMBL" id="CAL1149307.1"/>
    </source>
</evidence>
<dbReference type="GO" id="GO:0046872">
    <property type="term" value="F:metal ion binding"/>
    <property type="evidence" value="ECO:0007669"/>
    <property type="project" value="UniProtKB-KW"/>
</dbReference>
<comment type="cofactor">
    <cofactor evidence="3">
        <name>Mg(2+)</name>
        <dbReference type="ChEBI" id="CHEBI:18420"/>
    </cofactor>
    <text evidence="3">Binds 2 magnesium ions per subunit.</text>
</comment>
<evidence type="ECO:0000256" key="4">
    <source>
        <dbReference type="SAM" id="MobiDB-lite"/>
    </source>
</evidence>
<proteinExistence type="predicted"/>
<feature type="compositionally biased region" description="Low complexity" evidence="4">
    <location>
        <begin position="533"/>
        <end position="551"/>
    </location>
</feature>
<evidence type="ECO:0000256" key="1">
    <source>
        <dbReference type="ARBA" id="ARBA00022603"/>
    </source>
</evidence>
<feature type="compositionally biased region" description="Basic and acidic residues" evidence="4">
    <location>
        <begin position="424"/>
        <end position="454"/>
    </location>
</feature>
<name>A0A9P1G3E8_9DINO</name>
<feature type="binding site" evidence="3">
    <location>
        <position position="1452"/>
    </location>
    <ligand>
        <name>Mg(2+)</name>
        <dbReference type="ChEBI" id="CHEBI:18420"/>
        <label>1</label>
    </ligand>
</feature>
<feature type="binding site" evidence="3">
    <location>
        <position position="1449"/>
    </location>
    <ligand>
        <name>Mg(2+)</name>
        <dbReference type="ChEBI" id="CHEBI:18420"/>
        <label>1</label>
    </ligand>
</feature>
<evidence type="ECO:0000313" key="7">
    <source>
        <dbReference type="EMBL" id="CAL4783244.1"/>
    </source>
</evidence>
<dbReference type="GO" id="GO:0008168">
    <property type="term" value="F:methyltransferase activity"/>
    <property type="evidence" value="ECO:0007669"/>
    <property type="project" value="UniProtKB-KW"/>
</dbReference>
<evidence type="ECO:0000313" key="5">
    <source>
        <dbReference type="EMBL" id="CAI3995932.1"/>
    </source>
</evidence>
<feature type="compositionally biased region" description="Basic and acidic residues" evidence="4">
    <location>
        <begin position="704"/>
        <end position="727"/>
    </location>
</feature>
<feature type="compositionally biased region" description="Basic and acidic residues" evidence="4">
    <location>
        <begin position="225"/>
        <end position="245"/>
    </location>
</feature>
<evidence type="ECO:0000256" key="2">
    <source>
        <dbReference type="ARBA" id="ARBA00022679"/>
    </source>
</evidence>
<gene>
    <name evidence="5" type="ORF">C1SCF055_LOCUS22452</name>
</gene>
<sequence length="1575" mass="175039">MGDQGLRCLDCQGKFGRPVAELRCGTCGTLFKIKEILLSAHYPPEGVVFAEVELRALCFKLKEVAANLNQQLALGGVAPPELDKGAGPQAREDILSTTPKSKPPVKGGIPPKGEASGSKPEGVKEEVDIVEEEPIAKKEKEHKKKKKVRGEERKERSPRSQEPKKNKRRSRSPRRSRSRRRREGSEEDRREHHRRKASSPRRREAEGRRSPVRPRSPPGPPPPRPPERRWTQWDPYPKHPDAENKGKKKRRQQALFNEFKARAAPKGAPKAKAKAGAKAKARVRSGRRRGAEARGEGLGDESVSGNFQKGLEVEGKAVPRQLWKTGERIVATRATYWEEPVTVAGIIKAVLEEGGQLYLRIQVEGSQAESLVKWAGLNPMKYLEVHVCHPDCPKMAREGLVHGNRFKLRTGDNKEAWMENLIEMRRPGAEEEDELQKVREKADERRGGRPEEGQRPPGAGEEEEISSESEAAGKRKKKKKKRRAERGRVKISGTKELGSVFGATALDPKPEVRKTIRKRARRAAKKRSKKQDSTSSGSPGSSSDSGSSLGEGAQLFGEEVRVKMVWKRFPGALTLNTLEFIQAAVVSQTGQPWQLDRSSLPPIFSQYWRQALSNKMGGAMSREAQTLCFAQDLLIQGRVAAACDVLTQRLKGLEQVTAGSHYLVSQRQELVPVDTAMMTSPTEALEAARLQREEQRSRTAAARPWERRAEWERRPEENKGKGEREREEVKLKRSWELADSEKVAESEEFLRQEVEAEGFGAVRVPGPAAIYSGATMEPGPTGLGVSFDHELGAHQQVVQKPGRDKPGSSAAWLYRVYLDNFDALERCDRKLASLIKGEPSVEALALRQGYTEFGLPRHPKKSVQQETVAEIQGAVVNGVTGMVEPKVQKVLKYVDLAWQLLQSGKGSQKQLQVVCGGFVYCCMFRRPLLGMLNQVWKFIMSFENEPPVVKKPLPGLVQYEMLRFMLAVPLAQMNLRTPVRGEVTCSDASEWGGGFCVSKGLTPMGVHAAGCHVRGDLPEIEDHIQVLTIGLFDGIGALRVGADVLKLPMAGHVSSEVSKEGCRVLESNFPDSEQIGDVNNINDDMVLSWAVRYSNVGLVVVGGGPPCQGVSGLNADRKGALKDARSSLFVHVKRVYELCKARFKWAQVQYMMESVFSMDAQDRATMSAHMGVQPYLVDAADIAICRRPRLYWLSWEIQESPVVTLVPHGEGVEQYFEVKLEFQVDKAQYLQTGWSLDADVLLPTFTTSRPRSSPGNRPAGLWQCEPWERDRWVADKHRYPPYVYRDKHLLVNQQGERRLPSIAEKEVAMGFPVGYTGACVPKGQQKGESYLDSRHSLVGNSWHVPVIAWLLSQLCHPLGLTPYGSLDEVVKAASPGQDKGLQGFLRRPPLNPLRKQNREAPETQLTKKLLQFVSVKGEDLLLQAESENCVRFHRLRASAMTCCVNFLGDADSTGAICGQMAGAFYGLSAIDPRLIQRLRRWDRDEIAFRAALLFSCGQGYAIRECLKELSGGARRPTLLESGKKSEAKANKEPPEPRPEPPEAVPVDSLPATGLMTLDSEGATVRGKGLCYRCQL</sequence>
<feature type="region of interest" description="Disordered" evidence="4">
    <location>
        <begin position="1517"/>
        <end position="1551"/>
    </location>
</feature>
<keyword evidence="1" id="KW-0489">Methyltransferase</keyword>
<dbReference type="InterPro" id="IPR029063">
    <property type="entry name" value="SAM-dependent_MTases_sf"/>
</dbReference>
<comment type="caution">
    <text evidence="5">The sequence shown here is derived from an EMBL/GenBank/DDBJ whole genome shotgun (WGS) entry which is preliminary data.</text>
</comment>
<dbReference type="EMBL" id="CAMXCT020002135">
    <property type="protein sequence ID" value="CAL1149307.1"/>
    <property type="molecule type" value="Genomic_DNA"/>
</dbReference>
<feature type="region of interest" description="Disordered" evidence="4">
    <location>
        <begin position="93"/>
        <end position="305"/>
    </location>
</feature>
<feature type="compositionally biased region" description="Pro residues" evidence="4">
    <location>
        <begin position="214"/>
        <end position="224"/>
    </location>
</feature>
<keyword evidence="2" id="KW-0808">Transferase</keyword>
<feature type="compositionally biased region" description="Basic residues" evidence="4">
    <location>
        <begin position="474"/>
        <end position="485"/>
    </location>
</feature>
<dbReference type="InterPro" id="IPR001525">
    <property type="entry name" value="C5_MeTfrase"/>
</dbReference>
<dbReference type="GO" id="GO:0032259">
    <property type="term" value="P:methylation"/>
    <property type="evidence" value="ECO:0007669"/>
    <property type="project" value="UniProtKB-KW"/>
</dbReference>
<keyword evidence="3" id="KW-0479">Metal-binding</keyword>
<feature type="compositionally biased region" description="Basic and acidic residues" evidence="4">
    <location>
        <begin position="149"/>
        <end position="164"/>
    </location>
</feature>
<dbReference type="InterPro" id="IPR005502">
    <property type="entry name" value="Ribosyl_crysJ1"/>
</dbReference>
<dbReference type="SUPFAM" id="SSF53335">
    <property type="entry name" value="S-adenosyl-L-methionine-dependent methyltransferases"/>
    <property type="match status" value="1"/>
</dbReference>
<feature type="compositionally biased region" description="Low complexity" evidence="4">
    <location>
        <begin position="104"/>
        <end position="113"/>
    </location>
</feature>
<evidence type="ECO:0000256" key="3">
    <source>
        <dbReference type="PIRSR" id="PIRSR605502-1"/>
    </source>
</evidence>
<dbReference type="Pfam" id="PF03747">
    <property type="entry name" value="ADP_ribosyl_GH"/>
    <property type="match status" value="1"/>
</dbReference>
<accession>A0A9P1G3E8</accession>
<keyword evidence="8" id="KW-1185">Reference proteome</keyword>